<name>A0ACA9Q0Q9_9GLOM</name>
<feature type="non-terminal residue" evidence="1">
    <location>
        <position position="44"/>
    </location>
</feature>
<keyword evidence="2" id="KW-1185">Reference proteome</keyword>
<proteinExistence type="predicted"/>
<feature type="non-terminal residue" evidence="1">
    <location>
        <position position="1"/>
    </location>
</feature>
<evidence type="ECO:0000313" key="1">
    <source>
        <dbReference type="EMBL" id="CAG8728977.1"/>
    </source>
</evidence>
<accession>A0ACA9Q0Q9</accession>
<reference evidence="1" key="1">
    <citation type="submission" date="2021-06" db="EMBL/GenBank/DDBJ databases">
        <authorList>
            <person name="Kallberg Y."/>
            <person name="Tangrot J."/>
            <person name="Rosling A."/>
        </authorList>
    </citation>
    <scope>NUCLEOTIDE SEQUENCE</scope>
    <source>
        <strain evidence="1">IL203A</strain>
    </source>
</reference>
<organism evidence="1 2">
    <name type="scientific">Dentiscutata heterogama</name>
    <dbReference type="NCBI Taxonomy" id="1316150"/>
    <lineage>
        <taxon>Eukaryota</taxon>
        <taxon>Fungi</taxon>
        <taxon>Fungi incertae sedis</taxon>
        <taxon>Mucoromycota</taxon>
        <taxon>Glomeromycotina</taxon>
        <taxon>Glomeromycetes</taxon>
        <taxon>Diversisporales</taxon>
        <taxon>Gigasporaceae</taxon>
        <taxon>Dentiscutata</taxon>
    </lineage>
</organism>
<evidence type="ECO:0000313" key="2">
    <source>
        <dbReference type="Proteomes" id="UP000789702"/>
    </source>
</evidence>
<sequence length="44" mass="4887">TLQGLIQQTKLRERPTNQLKVIIEEGASKNSKDKSTSANVCSRD</sequence>
<dbReference type="Proteomes" id="UP000789702">
    <property type="component" value="Unassembled WGS sequence"/>
</dbReference>
<comment type="caution">
    <text evidence="1">The sequence shown here is derived from an EMBL/GenBank/DDBJ whole genome shotgun (WGS) entry which is preliminary data.</text>
</comment>
<protein>
    <submittedName>
        <fullName evidence="1">17426_t:CDS:1</fullName>
    </submittedName>
</protein>
<gene>
    <name evidence="1" type="ORF">DHETER_LOCUS13312</name>
</gene>
<dbReference type="EMBL" id="CAJVPU010035965">
    <property type="protein sequence ID" value="CAG8728977.1"/>
    <property type="molecule type" value="Genomic_DNA"/>
</dbReference>